<dbReference type="Proteomes" id="UP001060215">
    <property type="component" value="Chromosome 4"/>
</dbReference>
<sequence>MLDLNVDVVTEESTCDALEKKKIAMKKLLEGDDLGTSNSFITVNADEALNNAADKDSNSNMISLDRHVGDLAVEATVVESLVGGIGIVVLLKKRER</sequence>
<proteinExistence type="predicted"/>
<reference evidence="1 2" key="1">
    <citation type="journal article" date="2022" name="Plant J.">
        <title>Chromosome-level genome of Camellia lanceoleosa provides a valuable resource for understanding genome evolution and self-incompatibility.</title>
        <authorList>
            <person name="Gong W."/>
            <person name="Xiao S."/>
            <person name="Wang L."/>
            <person name="Liao Z."/>
            <person name="Chang Y."/>
            <person name="Mo W."/>
            <person name="Hu G."/>
            <person name="Li W."/>
            <person name="Zhao G."/>
            <person name="Zhu H."/>
            <person name="Hu X."/>
            <person name="Ji K."/>
            <person name="Xiang X."/>
            <person name="Song Q."/>
            <person name="Yuan D."/>
            <person name="Jin S."/>
            <person name="Zhang L."/>
        </authorList>
    </citation>
    <scope>NUCLEOTIDE SEQUENCE [LARGE SCALE GENOMIC DNA]</scope>
    <source>
        <strain evidence="1">SQ_2022a</strain>
    </source>
</reference>
<comment type="caution">
    <text evidence="1">The sequence shown here is derived from an EMBL/GenBank/DDBJ whole genome shotgun (WGS) entry which is preliminary data.</text>
</comment>
<organism evidence="1 2">
    <name type="scientific">Camellia lanceoleosa</name>
    <dbReference type="NCBI Taxonomy" id="1840588"/>
    <lineage>
        <taxon>Eukaryota</taxon>
        <taxon>Viridiplantae</taxon>
        <taxon>Streptophyta</taxon>
        <taxon>Embryophyta</taxon>
        <taxon>Tracheophyta</taxon>
        <taxon>Spermatophyta</taxon>
        <taxon>Magnoliopsida</taxon>
        <taxon>eudicotyledons</taxon>
        <taxon>Gunneridae</taxon>
        <taxon>Pentapetalae</taxon>
        <taxon>asterids</taxon>
        <taxon>Ericales</taxon>
        <taxon>Theaceae</taxon>
        <taxon>Camellia</taxon>
    </lineage>
</organism>
<dbReference type="EMBL" id="CM045761">
    <property type="protein sequence ID" value="KAI8013494.1"/>
    <property type="molecule type" value="Genomic_DNA"/>
</dbReference>
<protein>
    <submittedName>
        <fullName evidence="1">Uncharacterized protein</fullName>
    </submittedName>
</protein>
<evidence type="ECO:0000313" key="1">
    <source>
        <dbReference type="EMBL" id="KAI8013494.1"/>
    </source>
</evidence>
<keyword evidence="2" id="KW-1185">Reference proteome</keyword>
<evidence type="ECO:0000313" key="2">
    <source>
        <dbReference type="Proteomes" id="UP001060215"/>
    </source>
</evidence>
<gene>
    <name evidence="1" type="ORF">LOK49_LG05G03516</name>
</gene>
<accession>A0ACC0HLA4</accession>
<name>A0ACC0HLA4_9ERIC</name>